<feature type="transmembrane region" description="Helical" evidence="1">
    <location>
        <begin position="20"/>
        <end position="41"/>
    </location>
</feature>
<comment type="caution">
    <text evidence="2">The sequence shown here is derived from an EMBL/GenBank/DDBJ whole genome shotgun (WGS) entry which is preliminary data.</text>
</comment>
<dbReference type="EMBL" id="LCCZ01000019">
    <property type="protein sequence ID" value="KKS43833.1"/>
    <property type="molecule type" value="Genomic_DNA"/>
</dbReference>
<keyword evidence="1" id="KW-0812">Transmembrane</keyword>
<reference evidence="2 3" key="1">
    <citation type="journal article" date="2015" name="Nature">
        <title>rRNA introns, odd ribosomes, and small enigmatic genomes across a large radiation of phyla.</title>
        <authorList>
            <person name="Brown C.T."/>
            <person name="Hug L.A."/>
            <person name="Thomas B.C."/>
            <person name="Sharon I."/>
            <person name="Castelle C.J."/>
            <person name="Singh A."/>
            <person name="Wilkins M.J."/>
            <person name="Williams K.H."/>
            <person name="Banfield J.F."/>
        </authorList>
    </citation>
    <scope>NUCLEOTIDE SEQUENCE [LARGE SCALE GENOMIC DNA]</scope>
</reference>
<organism evidence="2 3">
    <name type="scientific">candidate division CPR1 bacterium GW2011_GWA2_42_17</name>
    <dbReference type="NCBI Taxonomy" id="1618341"/>
    <lineage>
        <taxon>Bacteria</taxon>
        <taxon>candidate division CPR1</taxon>
    </lineage>
</organism>
<accession>A0A0G1C2F8</accession>
<evidence type="ECO:0000256" key="1">
    <source>
        <dbReference type="SAM" id="Phobius"/>
    </source>
</evidence>
<gene>
    <name evidence="2" type="ORF">UV05_C0019G0002</name>
</gene>
<dbReference type="Proteomes" id="UP000034875">
    <property type="component" value="Unassembled WGS sequence"/>
</dbReference>
<name>A0A0G1C2F8_9BACT</name>
<dbReference type="AlphaFoldDB" id="A0A0G1C2F8"/>
<keyword evidence="1" id="KW-0472">Membrane</keyword>
<evidence type="ECO:0000313" key="3">
    <source>
        <dbReference type="Proteomes" id="UP000034875"/>
    </source>
</evidence>
<evidence type="ECO:0000313" key="2">
    <source>
        <dbReference type="EMBL" id="KKS43833.1"/>
    </source>
</evidence>
<sequence length="155" mass="17384">MDEILEKKPVMHMTKPKGKLGKWLTLGVGTLAVLFIVFLALDSLVGWGIIINNKKPWTAVFLTNGQVYFGHMSKTGGDVVLKDIYYIQTNQAAAAANAQTQQQPNLSLVKLGNELHGPVDLMRINKQQIILTEEMKEDAQVVKSIYEYIKNQEKK</sequence>
<protein>
    <submittedName>
        <fullName evidence="2">Uncharacterized protein</fullName>
    </submittedName>
</protein>
<proteinExistence type="predicted"/>
<keyword evidence="1" id="KW-1133">Transmembrane helix</keyword>